<dbReference type="InterPro" id="IPR039639">
    <property type="entry name" value="IDA-like"/>
</dbReference>
<accession>A0A2C9VMK3</accession>
<dbReference type="PANTHER" id="PTHR33599">
    <property type="entry name" value="PROTEIN IDA-LIKE 5"/>
    <property type="match status" value="1"/>
</dbReference>
<dbReference type="GO" id="GO:0005576">
    <property type="term" value="C:extracellular region"/>
    <property type="evidence" value="ECO:0007669"/>
    <property type="project" value="UniProtKB-SubCell"/>
</dbReference>
<keyword evidence="5" id="KW-0812">Transmembrane</keyword>
<reference evidence="6" key="1">
    <citation type="submission" date="2016-02" db="EMBL/GenBank/DDBJ databases">
        <title>WGS assembly of Manihot esculenta.</title>
        <authorList>
            <person name="Bredeson J.V."/>
            <person name="Prochnik S.E."/>
            <person name="Lyons J.B."/>
            <person name="Schmutz J."/>
            <person name="Grimwood J."/>
            <person name="Vrebalov J."/>
            <person name="Bart R.S."/>
            <person name="Amuge T."/>
            <person name="Ferguson M.E."/>
            <person name="Green R."/>
            <person name="Putnam N."/>
            <person name="Stites J."/>
            <person name="Rounsley S."/>
            <person name="Rokhsar D.S."/>
        </authorList>
    </citation>
    <scope>NUCLEOTIDE SEQUENCE [LARGE SCALE GENOMIC DNA]</scope>
    <source>
        <tissue evidence="6">Leaf</tissue>
    </source>
</reference>
<feature type="region of interest" description="Disordered" evidence="4">
    <location>
        <begin position="47"/>
        <end position="171"/>
    </location>
</feature>
<evidence type="ECO:0000256" key="3">
    <source>
        <dbReference type="ARBA" id="ARBA00022729"/>
    </source>
</evidence>
<keyword evidence="3" id="KW-0732">Signal</keyword>
<dbReference type="EMBL" id="CM004392">
    <property type="protein sequence ID" value="OAY46906.1"/>
    <property type="molecule type" value="Genomic_DNA"/>
</dbReference>
<name>A0A2C9VMK3_MANES</name>
<evidence type="ECO:0000256" key="4">
    <source>
        <dbReference type="SAM" id="MobiDB-lite"/>
    </source>
</evidence>
<dbReference type="AlphaFoldDB" id="A0A2C9VMK3"/>
<keyword evidence="2" id="KW-0964">Secreted</keyword>
<keyword evidence="5" id="KW-0472">Membrane</keyword>
<comment type="subcellular location">
    <subcellularLocation>
        <location evidence="1">Secreted</location>
        <location evidence="1">Extracellular space</location>
    </subcellularLocation>
</comment>
<dbReference type="GO" id="GO:0010227">
    <property type="term" value="P:floral organ abscission"/>
    <property type="evidence" value="ECO:0007669"/>
    <property type="project" value="InterPro"/>
</dbReference>
<feature type="compositionally biased region" description="Pro residues" evidence="4">
    <location>
        <begin position="93"/>
        <end position="110"/>
    </location>
</feature>
<evidence type="ECO:0000313" key="6">
    <source>
        <dbReference type="EMBL" id="OAY46906.1"/>
    </source>
</evidence>
<feature type="transmembrane region" description="Helical" evidence="5">
    <location>
        <begin position="12"/>
        <end position="31"/>
    </location>
</feature>
<evidence type="ECO:0000256" key="5">
    <source>
        <dbReference type="SAM" id="Phobius"/>
    </source>
</evidence>
<protein>
    <submittedName>
        <fullName evidence="6">Uncharacterized protein</fullName>
    </submittedName>
</protein>
<keyword evidence="5" id="KW-1133">Transmembrane helix</keyword>
<organism evidence="6">
    <name type="scientific">Manihot esculenta</name>
    <name type="common">Cassava</name>
    <name type="synonym">Jatropha manihot</name>
    <dbReference type="NCBI Taxonomy" id="3983"/>
    <lineage>
        <taxon>Eukaryota</taxon>
        <taxon>Viridiplantae</taxon>
        <taxon>Streptophyta</taxon>
        <taxon>Embryophyta</taxon>
        <taxon>Tracheophyta</taxon>
        <taxon>Spermatophyta</taxon>
        <taxon>Magnoliopsida</taxon>
        <taxon>eudicotyledons</taxon>
        <taxon>Gunneridae</taxon>
        <taxon>Pentapetalae</taxon>
        <taxon>rosids</taxon>
        <taxon>fabids</taxon>
        <taxon>Malpighiales</taxon>
        <taxon>Euphorbiaceae</taxon>
        <taxon>Crotonoideae</taxon>
        <taxon>Manihoteae</taxon>
        <taxon>Manihot</taxon>
    </lineage>
</organism>
<sequence>MVNVNRNPLWISYVFFFFICFVFHPTQSIITHERKLWHFSMLPKGDPIPPSGPSTRPSGSPPPPPLNQPNRRTLDSPPLPFYRHLKFGMLPKGPVPPSGPSSSSPPPPPFHQRVNFGMLSSEVSIQTSSSTPPPFKERLNFGKFLRGAPIPPSGPSRRTSDSSTISNRLGA</sequence>
<feature type="compositionally biased region" description="Low complexity" evidence="4">
    <location>
        <begin position="120"/>
        <end position="130"/>
    </location>
</feature>
<gene>
    <name evidence="6" type="ORF">MANES_06G037300</name>
</gene>
<feature type="compositionally biased region" description="Polar residues" evidence="4">
    <location>
        <begin position="161"/>
        <end position="171"/>
    </location>
</feature>
<evidence type="ECO:0000256" key="2">
    <source>
        <dbReference type="ARBA" id="ARBA00022525"/>
    </source>
</evidence>
<proteinExistence type="predicted"/>
<dbReference type="PANTHER" id="PTHR33599:SF13">
    <property type="entry name" value="FORMIN-LIKE PROTEIN 20"/>
    <property type="match status" value="1"/>
</dbReference>
<evidence type="ECO:0000256" key="1">
    <source>
        <dbReference type="ARBA" id="ARBA00004239"/>
    </source>
</evidence>